<evidence type="ECO:0000313" key="1">
    <source>
        <dbReference type="EMBL" id="OAQ23271.1"/>
    </source>
</evidence>
<feature type="non-terminal residue" evidence="1">
    <location>
        <position position="119"/>
    </location>
</feature>
<dbReference type="EMBL" id="KV442124">
    <property type="protein sequence ID" value="OAQ23271.1"/>
    <property type="molecule type" value="Genomic_DNA"/>
</dbReference>
<dbReference type="Proteomes" id="UP000078512">
    <property type="component" value="Unassembled WGS sequence"/>
</dbReference>
<evidence type="ECO:0000313" key="2">
    <source>
        <dbReference type="Proteomes" id="UP000078512"/>
    </source>
</evidence>
<protein>
    <submittedName>
        <fullName evidence="1">Uncharacterized protein</fullName>
    </submittedName>
</protein>
<accession>A0A197JFJ7</accession>
<gene>
    <name evidence="1" type="ORF">K457DRAFT_142813</name>
</gene>
<organism evidence="1 2">
    <name type="scientific">Linnemannia elongata AG-77</name>
    <dbReference type="NCBI Taxonomy" id="1314771"/>
    <lineage>
        <taxon>Eukaryota</taxon>
        <taxon>Fungi</taxon>
        <taxon>Fungi incertae sedis</taxon>
        <taxon>Mucoromycota</taxon>
        <taxon>Mortierellomycotina</taxon>
        <taxon>Mortierellomycetes</taxon>
        <taxon>Mortierellales</taxon>
        <taxon>Mortierellaceae</taxon>
        <taxon>Linnemannia</taxon>
    </lineage>
</organism>
<name>A0A197JFJ7_9FUNG</name>
<sequence>MCCLFRLRYPSIILATITSFAVATKIITRRRTSPVGDSFWTTRISNASSALRFFTSRFSTLFPAYQLSFPGSSPPQKHQSSTAGALTAAIHQATVDLEQGLEVLVKSLATTAQTYRLNL</sequence>
<dbReference type="AlphaFoldDB" id="A0A197JFJ7"/>
<keyword evidence="2" id="KW-1185">Reference proteome</keyword>
<proteinExistence type="predicted"/>
<reference evidence="1 2" key="1">
    <citation type="submission" date="2016-05" db="EMBL/GenBank/DDBJ databases">
        <title>Genome sequencing reveals origins of a unique bacterial endosymbiosis in the earliest lineages of terrestrial Fungi.</title>
        <authorList>
            <consortium name="DOE Joint Genome Institute"/>
            <person name="Uehling J."/>
            <person name="Gryganskyi A."/>
            <person name="Hameed K."/>
            <person name="Tschaplinski T."/>
            <person name="Misztal P."/>
            <person name="Wu S."/>
            <person name="Desiro A."/>
            <person name="Vande Pol N."/>
            <person name="Du Z.-Y."/>
            <person name="Zienkiewicz A."/>
            <person name="Zienkiewicz K."/>
            <person name="Morin E."/>
            <person name="Tisserant E."/>
            <person name="Splivallo R."/>
            <person name="Hainaut M."/>
            <person name="Henrissat B."/>
            <person name="Ohm R."/>
            <person name="Kuo A."/>
            <person name="Yan J."/>
            <person name="Lipzen A."/>
            <person name="Nolan M."/>
            <person name="Labutti K."/>
            <person name="Barry K."/>
            <person name="Goldstein A."/>
            <person name="Labbe J."/>
            <person name="Schadt C."/>
            <person name="Tuskan G."/>
            <person name="Grigoriev I."/>
            <person name="Martin F."/>
            <person name="Vilgalys R."/>
            <person name="Bonito G."/>
        </authorList>
    </citation>
    <scope>NUCLEOTIDE SEQUENCE [LARGE SCALE GENOMIC DNA]</scope>
    <source>
        <strain evidence="1 2">AG-77</strain>
    </source>
</reference>